<dbReference type="SUPFAM" id="SSF52540">
    <property type="entry name" value="P-loop containing nucleoside triphosphate hydrolases"/>
    <property type="match status" value="1"/>
</dbReference>
<evidence type="ECO:0000313" key="10">
    <source>
        <dbReference type="Proteomes" id="UP000236630"/>
    </source>
</evidence>
<organism evidence="9 10">
    <name type="scientific">Citrus unshiu</name>
    <name type="common">Satsuma mandarin</name>
    <name type="synonym">Citrus nobilis var. unshiu</name>
    <dbReference type="NCBI Taxonomy" id="55188"/>
    <lineage>
        <taxon>Eukaryota</taxon>
        <taxon>Viridiplantae</taxon>
        <taxon>Streptophyta</taxon>
        <taxon>Embryophyta</taxon>
        <taxon>Tracheophyta</taxon>
        <taxon>Spermatophyta</taxon>
        <taxon>Magnoliopsida</taxon>
        <taxon>eudicotyledons</taxon>
        <taxon>Gunneridae</taxon>
        <taxon>Pentapetalae</taxon>
        <taxon>rosids</taxon>
        <taxon>malvids</taxon>
        <taxon>Sapindales</taxon>
        <taxon>Rutaceae</taxon>
        <taxon>Aurantioideae</taxon>
        <taxon>Citrus</taxon>
    </lineage>
</organism>
<keyword evidence="4" id="KW-0378">Hydrolase</keyword>
<dbReference type="EC" id="3.2.2.6" evidence="1"/>
<evidence type="ECO:0000256" key="7">
    <source>
        <dbReference type="SAM" id="MobiDB-lite"/>
    </source>
</evidence>
<comment type="caution">
    <text evidence="9">The sequence shown here is derived from an EMBL/GenBank/DDBJ whole genome shotgun (WGS) entry which is preliminary data.</text>
</comment>
<keyword evidence="5" id="KW-0520">NAD</keyword>
<dbReference type="InterPro" id="IPR044974">
    <property type="entry name" value="Disease_R_plants"/>
</dbReference>
<dbReference type="Pfam" id="PF23282">
    <property type="entry name" value="WHD_ROQ1"/>
    <property type="match status" value="1"/>
</dbReference>
<dbReference type="InterPro" id="IPR042197">
    <property type="entry name" value="Apaf_helical"/>
</dbReference>
<evidence type="ECO:0000256" key="2">
    <source>
        <dbReference type="ARBA" id="ARBA00022614"/>
    </source>
</evidence>
<dbReference type="PANTHER" id="PTHR11017:SF574">
    <property type="entry name" value="ADP-RIBOSYL CYCLASE_CYCLIC ADP-RIBOSE HYDROLASE"/>
    <property type="match status" value="1"/>
</dbReference>
<dbReference type="InterPro" id="IPR000157">
    <property type="entry name" value="TIR_dom"/>
</dbReference>
<reference evidence="9 10" key="1">
    <citation type="journal article" date="2017" name="Front. Genet.">
        <title>Draft sequencing of the heterozygous diploid genome of Satsuma (Citrus unshiu Marc.) using a hybrid assembly approach.</title>
        <authorList>
            <person name="Shimizu T."/>
            <person name="Tanizawa Y."/>
            <person name="Mochizuki T."/>
            <person name="Nagasaki H."/>
            <person name="Yoshioka T."/>
            <person name="Toyoda A."/>
            <person name="Fujiyama A."/>
            <person name="Kaminuma E."/>
            <person name="Nakamura Y."/>
        </authorList>
    </citation>
    <scope>NUCLEOTIDE SEQUENCE [LARGE SCALE GENOMIC DNA]</scope>
    <source>
        <strain evidence="10">cv. Miyagawa wase</strain>
    </source>
</reference>
<accession>A0A2H5QB38</accession>
<dbReference type="EMBL" id="BDQV01000285">
    <property type="protein sequence ID" value="GAY61860.1"/>
    <property type="molecule type" value="Genomic_DNA"/>
</dbReference>
<dbReference type="InterPro" id="IPR032675">
    <property type="entry name" value="LRR_dom_sf"/>
</dbReference>
<dbReference type="PRINTS" id="PR00364">
    <property type="entry name" value="DISEASERSIST"/>
</dbReference>
<dbReference type="InterPro" id="IPR027417">
    <property type="entry name" value="P-loop_NTPase"/>
</dbReference>
<dbReference type="GO" id="GO:0061809">
    <property type="term" value="F:NAD+ nucleosidase activity, cyclic ADP-ribose generating"/>
    <property type="evidence" value="ECO:0007669"/>
    <property type="project" value="UniProtKB-EC"/>
</dbReference>
<keyword evidence="3" id="KW-0677">Repeat</keyword>
<name>A0A2H5QB38_CITUN</name>
<evidence type="ECO:0000256" key="3">
    <source>
        <dbReference type="ARBA" id="ARBA00022737"/>
    </source>
</evidence>
<dbReference type="Pfam" id="PF20160">
    <property type="entry name" value="C-JID"/>
    <property type="match status" value="1"/>
</dbReference>
<sequence length="1024" mass="116650">MVVPVFYQVDPSDVRKQTGCFRDAFVKHQKQFKDMPEKAQNWKAALTQASNLSGWASKEIRSEAQLVDVVVKDILKKLENVTASTYSDGFVGLNSRIQKIKSLLCIGLPDFRTIGIWGMGGIGKTTLAGAVFKLISREFEGKCFMPNVREESENGGGLVYLRDRVVSEIFQEDIKIGTPYLPDYIVERLNRMKVLTVLDDVNKVRQLHYLACVLDQFGPGSRIIITTRDKRILDDFGVCDTDIYEVNKLRFHEALVLFSNFAFKENQCPGDLLALLERVLKYANGNPLALRVLGSFFHRKSKSDWEKALENLNRISDPDIYDVLKISYNDLRPEEKSMFLDIACFFAGEKKDFLTCILDDPNFPHCGLNVLIEKSLITMSGYDIQMHDLLQEMGREIVRQECVKEPGKRSRLWYHEDVCHVLKKNKGTDAIEGIFLNLSQIGDIHLNSRAFANMSNLRLLKFYMPEHRGLPIMSSNVRLDEDLECLPEELRYLYWHEYPLKTLPLDFDLENLIALHLPYSEVEQIWKGQKEAFKLKFIDLHDSHNLTSIPEPLEAPNLERINLCNCTNLSYIPLYVQNFHNLGSLSLKGCKSLRCFPCNIHFRSPIEIDCAWCVNLTEFPQISGKVVKLRLWYTPIEEVPSSIECLTNLETLDLRLCERLKRVSTSICKLKSLGSLLLAFCSNLEGFPEILEKMELLETLDLERTGVKELPPSFENLQGLRQLSLIGCSELKCSGWLPSCLEDQDFSTKWHTLSDGSQEICIYGRIFIFANCLKLNEKANNKSIWAEMQKRIHHLATVSLRLFYQKGIDESRGISICLPGRAIPDWFGNQSLGSSITIQLPQHCCNKYLIGFALSAVIEFVGGSDADESCYFRVGCKYSFEQFCELFDHSFILVDSASINSDHVILGFDHCWDIGLPEGDRRTAVSFHFFISHGGKGHKVKCCGVNPVYANPDQAKTNTFTLKFAASNEEECAQHGKLHNNFLDNKADMTGTTDSVRSSDEDEQRSSSFSPFFRKRCAVFAFLM</sequence>
<proteinExistence type="predicted"/>
<dbReference type="PANTHER" id="PTHR11017">
    <property type="entry name" value="LEUCINE-RICH REPEAT-CONTAINING PROTEIN"/>
    <property type="match status" value="1"/>
</dbReference>
<gene>
    <name evidence="9" type="ORF">CUMW_213250</name>
</gene>
<evidence type="ECO:0000256" key="6">
    <source>
        <dbReference type="ARBA" id="ARBA00047304"/>
    </source>
</evidence>
<evidence type="ECO:0000256" key="5">
    <source>
        <dbReference type="ARBA" id="ARBA00023027"/>
    </source>
</evidence>
<evidence type="ECO:0000256" key="1">
    <source>
        <dbReference type="ARBA" id="ARBA00011982"/>
    </source>
</evidence>
<feature type="region of interest" description="Disordered" evidence="7">
    <location>
        <begin position="983"/>
        <end position="1006"/>
    </location>
</feature>
<dbReference type="InterPro" id="IPR002182">
    <property type="entry name" value="NB-ARC"/>
</dbReference>
<dbReference type="Gene3D" id="3.80.10.10">
    <property type="entry name" value="Ribonuclease Inhibitor"/>
    <property type="match status" value="2"/>
</dbReference>
<keyword evidence="10" id="KW-1185">Reference proteome</keyword>
<dbReference type="Pfam" id="PF01582">
    <property type="entry name" value="TIR"/>
    <property type="match status" value="1"/>
</dbReference>
<dbReference type="SUPFAM" id="SSF52200">
    <property type="entry name" value="Toll/Interleukin receptor TIR domain"/>
    <property type="match status" value="1"/>
</dbReference>
<dbReference type="SUPFAM" id="SSF52058">
    <property type="entry name" value="L domain-like"/>
    <property type="match status" value="1"/>
</dbReference>
<dbReference type="Pfam" id="PF00931">
    <property type="entry name" value="NB-ARC"/>
    <property type="match status" value="1"/>
</dbReference>
<keyword evidence="2" id="KW-0433">Leucine-rich repeat</keyword>
<evidence type="ECO:0000313" key="9">
    <source>
        <dbReference type="EMBL" id="GAY61860.1"/>
    </source>
</evidence>
<comment type="catalytic activity">
    <reaction evidence="6">
        <text>NAD(+) + H2O = ADP-D-ribose + nicotinamide + H(+)</text>
        <dbReference type="Rhea" id="RHEA:16301"/>
        <dbReference type="ChEBI" id="CHEBI:15377"/>
        <dbReference type="ChEBI" id="CHEBI:15378"/>
        <dbReference type="ChEBI" id="CHEBI:17154"/>
        <dbReference type="ChEBI" id="CHEBI:57540"/>
        <dbReference type="ChEBI" id="CHEBI:57967"/>
        <dbReference type="EC" id="3.2.2.6"/>
    </reaction>
    <physiologicalReaction direction="left-to-right" evidence="6">
        <dbReference type="Rhea" id="RHEA:16302"/>
    </physiologicalReaction>
</comment>
<evidence type="ECO:0000259" key="8">
    <source>
        <dbReference type="PROSITE" id="PS50104"/>
    </source>
</evidence>
<dbReference type="AlphaFoldDB" id="A0A2H5QB38"/>
<protein>
    <recommendedName>
        <fullName evidence="1">ADP-ribosyl cyclase/cyclic ADP-ribose hydrolase</fullName>
        <ecNumber evidence="1">3.2.2.6</ecNumber>
    </recommendedName>
</protein>
<dbReference type="Gene3D" id="3.40.50.300">
    <property type="entry name" value="P-loop containing nucleotide triphosphate hydrolases"/>
    <property type="match status" value="1"/>
</dbReference>
<dbReference type="InterPro" id="IPR035897">
    <property type="entry name" value="Toll_tir_struct_dom_sf"/>
</dbReference>
<dbReference type="Proteomes" id="UP000236630">
    <property type="component" value="Unassembled WGS sequence"/>
</dbReference>
<dbReference type="GO" id="GO:0006952">
    <property type="term" value="P:defense response"/>
    <property type="evidence" value="ECO:0007669"/>
    <property type="project" value="InterPro"/>
</dbReference>
<dbReference type="InterPro" id="IPR045344">
    <property type="entry name" value="C-JID"/>
</dbReference>
<evidence type="ECO:0000256" key="4">
    <source>
        <dbReference type="ARBA" id="ARBA00022801"/>
    </source>
</evidence>
<dbReference type="Gene3D" id="3.40.50.10140">
    <property type="entry name" value="Toll/interleukin-1 receptor homology (TIR) domain"/>
    <property type="match status" value="1"/>
</dbReference>
<dbReference type="Gene3D" id="1.10.8.430">
    <property type="entry name" value="Helical domain of apoptotic protease-activating factors"/>
    <property type="match status" value="1"/>
</dbReference>
<feature type="domain" description="TIR" evidence="8">
    <location>
        <begin position="1"/>
        <end position="78"/>
    </location>
</feature>
<dbReference type="PROSITE" id="PS50104">
    <property type="entry name" value="TIR"/>
    <property type="match status" value="1"/>
</dbReference>
<dbReference type="GO" id="GO:0007165">
    <property type="term" value="P:signal transduction"/>
    <property type="evidence" value="ECO:0007669"/>
    <property type="project" value="InterPro"/>
</dbReference>
<dbReference type="GO" id="GO:0043531">
    <property type="term" value="F:ADP binding"/>
    <property type="evidence" value="ECO:0007669"/>
    <property type="project" value="InterPro"/>
</dbReference>
<dbReference type="InterPro" id="IPR058192">
    <property type="entry name" value="WHD_ROQ1-like"/>
</dbReference>